<organism evidence="2 3">
    <name type="scientific">Caerostris extrusa</name>
    <name type="common">Bark spider</name>
    <name type="synonym">Caerostris bankana</name>
    <dbReference type="NCBI Taxonomy" id="172846"/>
    <lineage>
        <taxon>Eukaryota</taxon>
        <taxon>Metazoa</taxon>
        <taxon>Ecdysozoa</taxon>
        <taxon>Arthropoda</taxon>
        <taxon>Chelicerata</taxon>
        <taxon>Arachnida</taxon>
        <taxon>Araneae</taxon>
        <taxon>Araneomorphae</taxon>
        <taxon>Entelegynae</taxon>
        <taxon>Araneoidea</taxon>
        <taxon>Araneidae</taxon>
        <taxon>Caerostris</taxon>
    </lineage>
</organism>
<dbReference type="AlphaFoldDB" id="A0AAV4Y3P8"/>
<proteinExistence type="predicted"/>
<keyword evidence="3" id="KW-1185">Reference proteome</keyword>
<evidence type="ECO:0000313" key="3">
    <source>
        <dbReference type="Proteomes" id="UP001054945"/>
    </source>
</evidence>
<name>A0AAV4Y3P8_CAEEX</name>
<evidence type="ECO:0000256" key="1">
    <source>
        <dbReference type="SAM" id="Phobius"/>
    </source>
</evidence>
<gene>
    <name evidence="2" type="ORF">CEXT_232031</name>
</gene>
<accession>A0AAV4Y3P8</accession>
<keyword evidence="1" id="KW-0812">Transmembrane</keyword>
<comment type="caution">
    <text evidence="2">The sequence shown here is derived from an EMBL/GenBank/DDBJ whole genome shotgun (WGS) entry which is preliminary data.</text>
</comment>
<dbReference type="Proteomes" id="UP001054945">
    <property type="component" value="Unassembled WGS sequence"/>
</dbReference>
<keyword evidence="1" id="KW-0472">Membrane</keyword>
<feature type="transmembrane region" description="Helical" evidence="1">
    <location>
        <begin position="64"/>
        <end position="84"/>
    </location>
</feature>
<keyword evidence="1" id="KW-1133">Transmembrane helix</keyword>
<protein>
    <submittedName>
        <fullName evidence="2">Uncharacterized protein</fullName>
    </submittedName>
</protein>
<sequence>MTIYKFQHLRSHVSCVTDIFFLFPKSYKSSESFGHIHHFTFFCSTARICSEEFHNGNFTGKTEISFQIALAVLLVIQYASAMGLGGGLGGGFGGGYGMGILTFEITVFGSDRRRQGLSQWATRPVEAELRPSGVNKGTAAGGVRGSYGYRDAQGLYRMVEYSAGQGDSRPLSDQRTWYRWQGEPC</sequence>
<dbReference type="EMBL" id="BPLR01001348">
    <property type="protein sequence ID" value="GIZ01773.1"/>
    <property type="molecule type" value="Genomic_DNA"/>
</dbReference>
<evidence type="ECO:0000313" key="2">
    <source>
        <dbReference type="EMBL" id="GIZ01773.1"/>
    </source>
</evidence>
<reference evidence="2 3" key="1">
    <citation type="submission" date="2021-06" db="EMBL/GenBank/DDBJ databases">
        <title>Caerostris extrusa draft genome.</title>
        <authorList>
            <person name="Kono N."/>
            <person name="Arakawa K."/>
        </authorList>
    </citation>
    <scope>NUCLEOTIDE SEQUENCE [LARGE SCALE GENOMIC DNA]</scope>
</reference>